<sequence length="298" mass="30795">MLRIGLVGTGRMGTPICANLVSAGYPVTACDVRPERERAARRSGADWRSSAAETAGAADVLITVLPGAAEVAEVMDDAVLDALGAGAVWIDMSSNAPGAAAPIRERALTRGVEVLEAPIGGGPDDAAAGTLRLFVGGDAALLERLRPLLSAVADPDRIAHLGGPGTGYTAKLLVNLLWFGQAAATAEALLLGQRAGIDPGVLRRTLADSAASSAFIHRDLPSLFAGDYLASFGLDHIHEQLATTTALARDLGTPHTITEAVRALHHAALTRYGPADGELLAVALLEEQAGTLLRDRDR</sequence>
<evidence type="ECO:0000313" key="6">
    <source>
        <dbReference type="EMBL" id="MFC1418054.1"/>
    </source>
</evidence>
<dbReference type="GO" id="GO:0016491">
    <property type="term" value="F:oxidoreductase activity"/>
    <property type="evidence" value="ECO:0007669"/>
    <property type="project" value="UniProtKB-KW"/>
</dbReference>
<evidence type="ECO:0000256" key="3">
    <source>
        <dbReference type="ARBA" id="ARBA00023027"/>
    </source>
</evidence>
<feature type="domain" description="6-phosphogluconate dehydrogenase NADP-binding" evidence="4">
    <location>
        <begin position="3"/>
        <end position="157"/>
    </location>
</feature>
<dbReference type="InterPro" id="IPR013328">
    <property type="entry name" value="6PGD_dom2"/>
</dbReference>
<dbReference type="PIRSF" id="PIRSF000103">
    <property type="entry name" value="HIBADH"/>
    <property type="match status" value="1"/>
</dbReference>
<dbReference type="SUPFAM" id="SSF51735">
    <property type="entry name" value="NAD(P)-binding Rossmann-fold domains"/>
    <property type="match status" value="1"/>
</dbReference>
<dbReference type="RefSeq" id="WP_380536774.1">
    <property type="nucleotide sequence ID" value="NZ_JBHFAB010000010.1"/>
</dbReference>
<organism evidence="6 7">
    <name type="scientific">Streptacidiphilus cavernicola</name>
    <dbReference type="NCBI Taxonomy" id="3342716"/>
    <lineage>
        <taxon>Bacteria</taxon>
        <taxon>Bacillati</taxon>
        <taxon>Actinomycetota</taxon>
        <taxon>Actinomycetes</taxon>
        <taxon>Kitasatosporales</taxon>
        <taxon>Streptomycetaceae</taxon>
        <taxon>Streptacidiphilus</taxon>
    </lineage>
</organism>
<keyword evidence="3" id="KW-0520">NAD</keyword>
<dbReference type="InterPro" id="IPR006115">
    <property type="entry name" value="6PGDH_NADP-bd"/>
</dbReference>
<protein>
    <submittedName>
        <fullName evidence="6">NAD(P)-dependent oxidoreductase</fullName>
        <ecNumber evidence="6">1.1.-.-</ecNumber>
    </submittedName>
</protein>
<dbReference type="InterPro" id="IPR015815">
    <property type="entry name" value="HIBADH-related"/>
</dbReference>
<name>A0ABV6VW89_9ACTN</name>
<keyword evidence="7" id="KW-1185">Reference proteome</keyword>
<reference evidence="6 7" key="1">
    <citation type="submission" date="2024-09" db="EMBL/GenBank/DDBJ databases">
        <authorList>
            <person name="Lee S.D."/>
        </authorList>
    </citation>
    <scope>NUCLEOTIDE SEQUENCE [LARGE SCALE GENOMIC DNA]</scope>
    <source>
        <strain evidence="6 7">N8-3</strain>
    </source>
</reference>
<dbReference type="Pfam" id="PF14833">
    <property type="entry name" value="NAD_binding_11"/>
    <property type="match status" value="1"/>
</dbReference>
<evidence type="ECO:0000259" key="5">
    <source>
        <dbReference type="Pfam" id="PF14833"/>
    </source>
</evidence>
<dbReference type="SUPFAM" id="SSF48179">
    <property type="entry name" value="6-phosphogluconate dehydrogenase C-terminal domain-like"/>
    <property type="match status" value="1"/>
</dbReference>
<dbReference type="InterPro" id="IPR008927">
    <property type="entry name" value="6-PGluconate_DH-like_C_sf"/>
</dbReference>
<evidence type="ECO:0000313" key="7">
    <source>
        <dbReference type="Proteomes" id="UP001592531"/>
    </source>
</evidence>
<comment type="similarity">
    <text evidence="1">Belongs to the HIBADH-related family.</text>
</comment>
<dbReference type="Gene3D" id="3.40.50.720">
    <property type="entry name" value="NAD(P)-binding Rossmann-like Domain"/>
    <property type="match status" value="1"/>
</dbReference>
<dbReference type="PANTHER" id="PTHR43060:SF15">
    <property type="entry name" value="3-HYDROXYISOBUTYRATE DEHYDROGENASE-LIKE 1, MITOCHONDRIAL-RELATED"/>
    <property type="match status" value="1"/>
</dbReference>
<evidence type="ECO:0000256" key="2">
    <source>
        <dbReference type="ARBA" id="ARBA00023002"/>
    </source>
</evidence>
<dbReference type="Proteomes" id="UP001592531">
    <property type="component" value="Unassembled WGS sequence"/>
</dbReference>
<dbReference type="EC" id="1.1.-.-" evidence="6"/>
<dbReference type="Gene3D" id="1.10.1040.10">
    <property type="entry name" value="N-(1-d-carboxylethyl)-l-norvaline Dehydrogenase, domain 2"/>
    <property type="match status" value="1"/>
</dbReference>
<dbReference type="Pfam" id="PF03446">
    <property type="entry name" value="NAD_binding_2"/>
    <property type="match status" value="1"/>
</dbReference>
<evidence type="ECO:0000256" key="1">
    <source>
        <dbReference type="ARBA" id="ARBA00009080"/>
    </source>
</evidence>
<dbReference type="PANTHER" id="PTHR43060">
    <property type="entry name" value="3-HYDROXYISOBUTYRATE DEHYDROGENASE-LIKE 1, MITOCHONDRIAL-RELATED"/>
    <property type="match status" value="1"/>
</dbReference>
<dbReference type="EMBL" id="JBHFAB010000010">
    <property type="protein sequence ID" value="MFC1418054.1"/>
    <property type="molecule type" value="Genomic_DNA"/>
</dbReference>
<dbReference type="InterPro" id="IPR029154">
    <property type="entry name" value="HIBADH-like_NADP-bd"/>
</dbReference>
<accession>A0ABV6VW89</accession>
<keyword evidence="2 6" id="KW-0560">Oxidoreductase</keyword>
<feature type="domain" description="3-hydroxyisobutyrate dehydrogenase-like NAD-binding" evidence="5">
    <location>
        <begin position="165"/>
        <end position="277"/>
    </location>
</feature>
<dbReference type="InterPro" id="IPR036291">
    <property type="entry name" value="NAD(P)-bd_dom_sf"/>
</dbReference>
<evidence type="ECO:0000259" key="4">
    <source>
        <dbReference type="Pfam" id="PF03446"/>
    </source>
</evidence>
<gene>
    <name evidence="6" type="ORF">ACEZDE_15585</name>
</gene>
<proteinExistence type="inferred from homology"/>
<comment type="caution">
    <text evidence="6">The sequence shown here is derived from an EMBL/GenBank/DDBJ whole genome shotgun (WGS) entry which is preliminary data.</text>
</comment>